<keyword evidence="2 5" id="KW-0808">Transferase</keyword>
<evidence type="ECO:0000259" key="4">
    <source>
        <dbReference type="SMART" id="SM00967"/>
    </source>
</evidence>
<gene>
    <name evidence="5" type="ORF">LA76x_1376</name>
</gene>
<evidence type="ECO:0000256" key="1">
    <source>
        <dbReference type="ARBA" id="ARBA00022603"/>
    </source>
</evidence>
<protein>
    <submittedName>
        <fullName evidence="5">RNA 2'-O ribose methyltransferase substrate binding family protein</fullName>
    </submittedName>
</protein>
<dbReference type="InterPro" id="IPR013123">
    <property type="entry name" value="SpoU_subst-bd"/>
</dbReference>
<feature type="region of interest" description="Disordered" evidence="3">
    <location>
        <begin position="1"/>
        <end position="89"/>
    </location>
</feature>
<evidence type="ECO:0000256" key="2">
    <source>
        <dbReference type="ARBA" id="ARBA00022679"/>
    </source>
</evidence>
<dbReference type="InterPro" id="IPR029026">
    <property type="entry name" value="tRNA_m1G_MTases_N"/>
</dbReference>
<dbReference type="GO" id="GO:0032259">
    <property type="term" value="P:methylation"/>
    <property type="evidence" value="ECO:0007669"/>
    <property type="project" value="UniProtKB-KW"/>
</dbReference>
<dbReference type="KEGG" id="lab:LA76x_1376"/>
<dbReference type="PANTHER" id="PTHR46429:SF2">
    <property type="entry name" value="TRNA_RRNA METHYLTRANSFERASE"/>
    <property type="match status" value="1"/>
</dbReference>
<dbReference type="Pfam" id="PF08032">
    <property type="entry name" value="SpoU_sub_bind"/>
    <property type="match status" value="1"/>
</dbReference>
<dbReference type="Pfam" id="PF00588">
    <property type="entry name" value="SpoU_methylase"/>
    <property type="match status" value="1"/>
</dbReference>
<dbReference type="SMART" id="SM00967">
    <property type="entry name" value="SpoU_sub_bind"/>
    <property type="match status" value="1"/>
</dbReference>
<dbReference type="PATRIC" id="fig|84531.8.peg.1408"/>
<proteinExistence type="predicted"/>
<dbReference type="Gene3D" id="3.30.1330.30">
    <property type="match status" value="1"/>
</dbReference>
<dbReference type="SUPFAM" id="SSF55315">
    <property type="entry name" value="L30e-like"/>
    <property type="match status" value="1"/>
</dbReference>
<dbReference type="SUPFAM" id="SSF75217">
    <property type="entry name" value="alpha/beta knot"/>
    <property type="match status" value="1"/>
</dbReference>
<dbReference type="GO" id="GO:0003723">
    <property type="term" value="F:RNA binding"/>
    <property type="evidence" value="ECO:0007669"/>
    <property type="project" value="InterPro"/>
</dbReference>
<dbReference type="Proteomes" id="UP000060787">
    <property type="component" value="Chromosome"/>
</dbReference>
<dbReference type="GO" id="GO:0008173">
    <property type="term" value="F:RNA methyltransferase activity"/>
    <property type="evidence" value="ECO:0007669"/>
    <property type="project" value="InterPro"/>
</dbReference>
<dbReference type="GO" id="GO:0006396">
    <property type="term" value="P:RNA processing"/>
    <property type="evidence" value="ECO:0007669"/>
    <property type="project" value="InterPro"/>
</dbReference>
<evidence type="ECO:0000313" key="6">
    <source>
        <dbReference type="Proteomes" id="UP000060787"/>
    </source>
</evidence>
<accession>A0A0S2F7W4</accession>
<keyword evidence="1 5" id="KW-0489">Methyltransferase</keyword>
<reference evidence="5 6" key="1">
    <citation type="journal article" date="2015" name="BMC Genomics">
        <title>Comparative genomics and metabolic profiling of the genus Lysobacter.</title>
        <authorList>
            <person name="de Bruijn I."/>
            <person name="Cheng X."/>
            <person name="de Jager V."/>
            <person name="Exposito R.G."/>
            <person name="Watrous J."/>
            <person name="Patel N."/>
            <person name="Postma J."/>
            <person name="Dorrestein P.C."/>
            <person name="Kobayashi D."/>
            <person name="Raaijmakers J.M."/>
        </authorList>
    </citation>
    <scope>NUCLEOTIDE SEQUENCE [LARGE SCALE GENOMIC DNA]</scope>
    <source>
        <strain evidence="5 6">76</strain>
    </source>
</reference>
<evidence type="ECO:0000313" key="5">
    <source>
        <dbReference type="EMBL" id="ALN79533.1"/>
    </source>
</evidence>
<feature type="domain" description="RNA 2-O ribose methyltransferase substrate binding" evidence="4">
    <location>
        <begin position="97"/>
        <end position="172"/>
    </location>
</feature>
<dbReference type="CDD" id="cd18095">
    <property type="entry name" value="SpoU-like_rRNA-MTase"/>
    <property type="match status" value="1"/>
</dbReference>
<dbReference type="InterPro" id="IPR029064">
    <property type="entry name" value="Ribosomal_eL30-like_sf"/>
</dbReference>
<dbReference type="InterPro" id="IPR004441">
    <property type="entry name" value="rRNA_MeTrfase_TrmH"/>
</dbReference>
<name>A0A0S2F7W4_LYSAN</name>
<dbReference type="Gene3D" id="3.40.1280.10">
    <property type="match status" value="1"/>
</dbReference>
<dbReference type="AlphaFoldDB" id="A0A0S2F7W4"/>
<keyword evidence="6" id="KW-1185">Reference proteome</keyword>
<sequence>MQGGAGPLEPPPSPYRGGHDRSGHAHAHPHSRSERREQRNQHPVDARMPRERARPERHERDERPYRQRDEADLRQPLGEEMFEAPHPQRARRDVELRLYGLNAIRAVFARRPQAIRKLYLSGNRIPALQPLLAWCVANRVGYRVVEEADLDKLAASGHHEGVVADVLREEPASLSEWLRELPEGPQLAIWLDGVGNPHNLGAILRSAAHFGVAAVLMPKDSNLALSGAAARVAEGGAEAVPMVRMGRSDNALTQLRGAGFALAATVVSGGDNAFATALPQRLVYVLGAESEGMDRDLVAACDLRLSIPGSGKVESLNVAAATAVLLAAWTARNA</sequence>
<feature type="compositionally biased region" description="Basic and acidic residues" evidence="3">
    <location>
        <begin position="31"/>
        <end position="73"/>
    </location>
</feature>
<dbReference type="STRING" id="84531.LA76x_1376"/>
<dbReference type="GO" id="GO:0005829">
    <property type="term" value="C:cytosol"/>
    <property type="evidence" value="ECO:0007669"/>
    <property type="project" value="TreeGrafter"/>
</dbReference>
<dbReference type="InterPro" id="IPR029028">
    <property type="entry name" value="Alpha/beta_knot_MTases"/>
</dbReference>
<dbReference type="PANTHER" id="PTHR46429">
    <property type="entry name" value="23S RRNA (GUANOSINE-2'-O-)-METHYLTRANSFERASE RLMB"/>
    <property type="match status" value="1"/>
</dbReference>
<dbReference type="eggNOG" id="COG0566">
    <property type="taxonomic scope" value="Bacteria"/>
</dbReference>
<dbReference type="EMBL" id="CP011129">
    <property type="protein sequence ID" value="ALN79533.1"/>
    <property type="molecule type" value="Genomic_DNA"/>
</dbReference>
<evidence type="ECO:0000256" key="3">
    <source>
        <dbReference type="SAM" id="MobiDB-lite"/>
    </source>
</evidence>
<organism evidence="5 6">
    <name type="scientific">Lysobacter antibioticus</name>
    <dbReference type="NCBI Taxonomy" id="84531"/>
    <lineage>
        <taxon>Bacteria</taxon>
        <taxon>Pseudomonadati</taxon>
        <taxon>Pseudomonadota</taxon>
        <taxon>Gammaproteobacteria</taxon>
        <taxon>Lysobacterales</taxon>
        <taxon>Lysobacteraceae</taxon>
        <taxon>Lysobacter</taxon>
    </lineage>
</organism>
<dbReference type="InterPro" id="IPR001537">
    <property type="entry name" value="SpoU_MeTrfase"/>
</dbReference>